<evidence type="ECO:0000256" key="1">
    <source>
        <dbReference type="ARBA" id="ARBA00023015"/>
    </source>
</evidence>
<proteinExistence type="predicted"/>
<dbReference type="PANTHER" id="PTHR43537">
    <property type="entry name" value="TRANSCRIPTIONAL REGULATOR, GNTR FAMILY"/>
    <property type="match status" value="1"/>
</dbReference>
<feature type="domain" description="HTH gntR-type" evidence="4">
    <location>
        <begin position="21"/>
        <end position="91"/>
    </location>
</feature>
<organism evidence="5">
    <name type="scientific">Gulosibacter sediminis</name>
    <dbReference type="NCBI Taxonomy" id="1729695"/>
    <lineage>
        <taxon>Bacteria</taxon>
        <taxon>Bacillati</taxon>
        <taxon>Actinomycetota</taxon>
        <taxon>Actinomycetes</taxon>
        <taxon>Micrococcales</taxon>
        <taxon>Microbacteriaceae</taxon>
        <taxon>Gulosibacter</taxon>
    </lineage>
</organism>
<dbReference type="PROSITE" id="PS50949">
    <property type="entry name" value="HTH_GNTR"/>
    <property type="match status" value="1"/>
</dbReference>
<gene>
    <name evidence="5" type="ORF">M3M28_02525</name>
</gene>
<dbReference type="EMBL" id="CP097160">
    <property type="protein sequence ID" value="UQN15361.1"/>
    <property type="molecule type" value="Genomic_DNA"/>
</dbReference>
<evidence type="ECO:0000259" key="4">
    <source>
        <dbReference type="PROSITE" id="PS50949"/>
    </source>
</evidence>
<dbReference type="SMART" id="SM00345">
    <property type="entry name" value="HTH_GNTR"/>
    <property type="match status" value="1"/>
</dbReference>
<dbReference type="InterPro" id="IPR036388">
    <property type="entry name" value="WH-like_DNA-bd_sf"/>
</dbReference>
<evidence type="ECO:0000313" key="5">
    <source>
        <dbReference type="EMBL" id="UQN15361.1"/>
    </source>
</evidence>
<dbReference type="SUPFAM" id="SSF46785">
    <property type="entry name" value="Winged helix' DNA-binding domain"/>
    <property type="match status" value="1"/>
</dbReference>
<dbReference type="Pfam" id="PF07729">
    <property type="entry name" value="FCD"/>
    <property type="match status" value="1"/>
</dbReference>
<dbReference type="InterPro" id="IPR000524">
    <property type="entry name" value="Tscrpt_reg_HTH_GntR"/>
</dbReference>
<dbReference type="SUPFAM" id="SSF48008">
    <property type="entry name" value="GntR ligand-binding domain-like"/>
    <property type="match status" value="1"/>
</dbReference>
<dbReference type="Pfam" id="PF00392">
    <property type="entry name" value="GntR"/>
    <property type="match status" value="1"/>
</dbReference>
<dbReference type="PANTHER" id="PTHR43537:SF24">
    <property type="entry name" value="GLUCONATE OPERON TRANSCRIPTIONAL REPRESSOR"/>
    <property type="match status" value="1"/>
</dbReference>
<accession>A0ABY4MY43</accession>
<dbReference type="Gene3D" id="1.20.120.530">
    <property type="entry name" value="GntR ligand-binding domain-like"/>
    <property type="match status" value="1"/>
</dbReference>
<name>A0ABY4MY43_9MICO</name>
<dbReference type="InterPro" id="IPR036390">
    <property type="entry name" value="WH_DNA-bd_sf"/>
</dbReference>
<reference evidence="5" key="1">
    <citation type="submission" date="2022-05" db="EMBL/GenBank/DDBJ databases">
        <title>Complete genome sequence of toluene-degrading Gulosibacter sediminis strain ACHW.36C.</title>
        <authorList>
            <person name="Wai A.C."/>
            <person name="Lai G.K."/>
            <person name="Griffin S.D."/>
            <person name="Leung F.C."/>
        </authorList>
    </citation>
    <scope>NUCLEOTIDE SEQUENCE [LARGE SCALE GENOMIC DNA]</scope>
    <source>
        <strain evidence="5">ACHW.36C</strain>
    </source>
</reference>
<dbReference type="InterPro" id="IPR011711">
    <property type="entry name" value="GntR_C"/>
</dbReference>
<keyword evidence="1" id="KW-0805">Transcription regulation</keyword>
<dbReference type="InterPro" id="IPR008920">
    <property type="entry name" value="TF_FadR/GntR_C"/>
</dbReference>
<keyword evidence="3" id="KW-0804">Transcription</keyword>
<evidence type="ECO:0000256" key="2">
    <source>
        <dbReference type="ARBA" id="ARBA00023125"/>
    </source>
</evidence>
<dbReference type="Gene3D" id="1.10.10.10">
    <property type="entry name" value="Winged helix-like DNA-binding domain superfamily/Winged helix DNA-binding domain"/>
    <property type="match status" value="1"/>
</dbReference>
<dbReference type="SMART" id="SM00895">
    <property type="entry name" value="FCD"/>
    <property type="match status" value="1"/>
</dbReference>
<evidence type="ECO:0000256" key="3">
    <source>
        <dbReference type="ARBA" id="ARBA00023163"/>
    </source>
</evidence>
<keyword evidence="2" id="KW-0238">DNA-binding</keyword>
<sequence length="239" mass="25221">MPRSTPDSPEPAPAVASLRPVSALESVRARILVALRLGTLRPGDRIRSAHVVAAGLDASEITTRRALESLVADGTLVRRRGAGGGTFVAGEPTIPADAAVEALFAAGSTARELVDSRVLMESALASFAAQAADDAAIASIRDAVDLGEAATDWAEFHAADRAFHHAVARASGVDRLDTYFAALESLYAYFIPYPIEHLHASNDAHRRILEAIVAGDRALAADEARAHVAALYDEMFFAL</sequence>
<protein>
    <submittedName>
        <fullName evidence="5">FCD domain-containing protein</fullName>
    </submittedName>
</protein>